<comment type="caution">
    <text evidence="2">The sequence shown here is derived from an EMBL/GenBank/DDBJ whole genome shotgun (WGS) entry which is preliminary data.</text>
</comment>
<dbReference type="AlphaFoldDB" id="A0A918UM16"/>
<dbReference type="EMBL" id="BMWG01000002">
    <property type="protein sequence ID" value="GGZ21563.1"/>
    <property type="molecule type" value="Genomic_DNA"/>
</dbReference>
<name>A0A918UM16_9ACTN</name>
<organism evidence="2 3">
    <name type="scientific">Streptomyces inusitatus</name>
    <dbReference type="NCBI Taxonomy" id="68221"/>
    <lineage>
        <taxon>Bacteria</taxon>
        <taxon>Bacillati</taxon>
        <taxon>Actinomycetota</taxon>
        <taxon>Actinomycetes</taxon>
        <taxon>Kitasatosporales</taxon>
        <taxon>Streptomycetaceae</taxon>
        <taxon>Streptomyces</taxon>
    </lineage>
</organism>
<evidence type="ECO:0000256" key="1">
    <source>
        <dbReference type="SAM" id="MobiDB-lite"/>
    </source>
</evidence>
<feature type="region of interest" description="Disordered" evidence="1">
    <location>
        <begin position="1"/>
        <end position="21"/>
    </location>
</feature>
<dbReference type="Proteomes" id="UP000630936">
    <property type="component" value="Unassembled WGS sequence"/>
</dbReference>
<proteinExistence type="predicted"/>
<evidence type="ECO:0000313" key="3">
    <source>
        <dbReference type="Proteomes" id="UP000630936"/>
    </source>
</evidence>
<reference evidence="2" key="2">
    <citation type="submission" date="2020-09" db="EMBL/GenBank/DDBJ databases">
        <authorList>
            <person name="Sun Q."/>
            <person name="Ohkuma M."/>
        </authorList>
    </citation>
    <scope>NUCLEOTIDE SEQUENCE</scope>
    <source>
        <strain evidence="2">JCM 4988</strain>
    </source>
</reference>
<protein>
    <submittedName>
        <fullName evidence="2">Uncharacterized protein</fullName>
    </submittedName>
</protein>
<evidence type="ECO:0000313" key="2">
    <source>
        <dbReference type="EMBL" id="GGZ21563.1"/>
    </source>
</evidence>
<reference evidence="2" key="1">
    <citation type="journal article" date="2014" name="Int. J. Syst. Evol. Microbiol.">
        <title>Complete genome sequence of Corynebacterium casei LMG S-19264T (=DSM 44701T), isolated from a smear-ripened cheese.</title>
        <authorList>
            <consortium name="US DOE Joint Genome Institute (JGI-PGF)"/>
            <person name="Walter F."/>
            <person name="Albersmeier A."/>
            <person name="Kalinowski J."/>
            <person name="Ruckert C."/>
        </authorList>
    </citation>
    <scope>NUCLEOTIDE SEQUENCE</scope>
    <source>
        <strain evidence="2">JCM 4988</strain>
    </source>
</reference>
<feature type="region of interest" description="Disordered" evidence="1">
    <location>
        <begin position="70"/>
        <end position="89"/>
    </location>
</feature>
<dbReference type="RefSeq" id="WP_190121906.1">
    <property type="nucleotide sequence ID" value="NZ_BMWG01000002.1"/>
</dbReference>
<sequence>MALRMLGKDPNSPDGNSPTVYVDDEADRYLVQGFKVLDEERLGQMNIPEHETVVEIPRYMVQFFLPSDRKTAAEDAEPEVQKGVEYPDV</sequence>
<keyword evidence="3" id="KW-1185">Reference proteome</keyword>
<accession>A0A918UM16</accession>
<gene>
    <name evidence="2" type="ORF">GCM10010387_13300</name>
</gene>